<dbReference type="PANTHER" id="PTHR43794:SF11">
    <property type="entry name" value="AMIDOHYDROLASE-RELATED DOMAIN-CONTAINING PROTEIN"/>
    <property type="match status" value="1"/>
</dbReference>
<keyword evidence="7" id="KW-1185">Reference proteome</keyword>
<dbReference type="CDD" id="cd01298">
    <property type="entry name" value="ATZ_TRZ_like"/>
    <property type="match status" value="1"/>
</dbReference>
<dbReference type="InterPro" id="IPR050287">
    <property type="entry name" value="MTA/SAH_deaminase"/>
</dbReference>
<dbReference type="NCBIfam" id="NF006549">
    <property type="entry name" value="PRK09045.1"/>
    <property type="match status" value="1"/>
</dbReference>
<comment type="similarity">
    <text evidence="1">Belongs to the metallo-dependent hydrolases superfamily. ATZ/TRZ family.</text>
</comment>
<protein>
    <submittedName>
        <fullName evidence="6">TRZ/ATZ family hydrolase</fullName>
    </submittedName>
</protein>
<evidence type="ECO:0000313" key="7">
    <source>
        <dbReference type="Proteomes" id="UP000316093"/>
    </source>
</evidence>
<evidence type="ECO:0000256" key="4">
    <source>
        <dbReference type="ARBA" id="ARBA00022833"/>
    </source>
</evidence>
<dbReference type="FunFam" id="3.20.20.140:FF:000014">
    <property type="entry name" value="5-methylthioadenosine/S-adenosylhomocysteine deaminase"/>
    <property type="match status" value="1"/>
</dbReference>
<dbReference type="Pfam" id="PF01979">
    <property type="entry name" value="Amidohydro_1"/>
    <property type="match status" value="1"/>
</dbReference>
<dbReference type="GO" id="GO:0046872">
    <property type="term" value="F:metal ion binding"/>
    <property type="evidence" value="ECO:0007669"/>
    <property type="project" value="UniProtKB-KW"/>
</dbReference>
<dbReference type="InterPro" id="IPR032466">
    <property type="entry name" value="Metal_Hydrolase"/>
</dbReference>
<evidence type="ECO:0000256" key="1">
    <source>
        <dbReference type="ARBA" id="ARBA00006745"/>
    </source>
</evidence>
<keyword evidence="2" id="KW-0479">Metal-binding</keyword>
<evidence type="ECO:0000313" key="6">
    <source>
        <dbReference type="EMBL" id="QDE40306.1"/>
    </source>
</evidence>
<dbReference type="AlphaFoldDB" id="A0A4Y5Z5U7"/>
<reference evidence="6 7" key="1">
    <citation type="submission" date="2019-06" db="EMBL/GenBank/DDBJ databases">
        <title>A complete genome sequence for Luteibacter pinisoli MAH-14.</title>
        <authorList>
            <person name="Baltrus D.A."/>
        </authorList>
    </citation>
    <scope>NUCLEOTIDE SEQUENCE [LARGE SCALE GENOMIC DNA]</scope>
    <source>
        <strain evidence="6 7">MAH-14</strain>
    </source>
</reference>
<dbReference type="RefSeq" id="WP_139983883.1">
    <property type="nucleotide sequence ID" value="NZ_CP041046.1"/>
</dbReference>
<sequence>MGSSETKAIDLLIEARWVVPVEPHGVVLDDHAVAIHDGEIIAILPADEARTHYAPRERISLGEHALIPGLVNAHTHNPMTLLRGLADDLPLMTWLQEHIWPAEGRVMGPDFIRDGVELAVAEMIRGGTTCANENYFFPDVIAATYRQMGFRAVIGLPVIDFPTPWAKTSDEYFERAVEVHDSLMGEPLLSTAFAPHAPYTVSDENFERIRVLSEQLDIPVHLHTHETAQEVEEGKVKDGVRPFQRLQKLGLVNERLIAVHMTQLTDGEIAACAAAGVSVVHCPESNMKLASGFCPAEKLRAAGVNLCIGTDGCASNNDLDMFGEMRTAALLAKAVAGDAAAFDAASALRAATLNGAKAIGLGEKIGSIEPGKRADLVAVRLDDLETQPLYHVASQLVYATGRHQVSDVWIDGKRKLANKALIGVDVEAIRDKARRWREQIAAGDAQ</sequence>
<dbReference type="PANTHER" id="PTHR43794">
    <property type="entry name" value="AMINOHYDROLASE SSNA-RELATED"/>
    <property type="match status" value="1"/>
</dbReference>
<dbReference type="Gene3D" id="2.30.40.10">
    <property type="entry name" value="Urease, subunit C, domain 1"/>
    <property type="match status" value="1"/>
</dbReference>
<dbReference type="EMBL" id="CP041046">
    <property type="protein sequence ID" value="QDE40306.1"/>
    <property type="molecule type" value="Genomic_DNA"/>
</dbReference>
<evidence type="ECO:0000256" key="2">
    <source>
        <dbReference type="ARBA" id="ARBA00022723"/>
    </source>
</evidence>
<keyword evidence="4" id="KW-0862">Zinc</keyword>
<evidence type="ECO:0000259" key="5">
    <source>
        <dbReference type="Pfam" id="PF01979"/>
    </source>
</evidence>
<gene>
    <name evidence="6" type="ORF">FIV34_14380</name>
</gene>
<feature type="domain" description="Amidohydrolase-related" evidence="5">
    <location>
        <begin position="66"/>
        <end position="414"/>
    </location>
</feature>
<keyword evidence="3 6" id="KW-0378">Hydrolase</keyword>
<dbReference type="KEGG" id="lpy:FIV34_14380"/>
<proteinExistence type="inferred from homology"/>
<organism evidence="6 7">
    <name type="scientific">Luteibacter pinisoli</name>
    <dbReference type="NCBI Taxonomy" id="2589080"/>
    <lineage>
        <taxon>Bacteria</taxon>
        <taxon>Pseudomonadati</taxon>
        <taxon>Pseudomonadota</taxon>
        <taxon>Gammaproteobacteria</taxon>
        <taxon>Lysobacterales</taxon>
        <taxon>Rhodanobacteraceae</taxon>
        <taxon>Luteibacter</taxon>
    </lineage>
</organism>
<dbReference type="SUPFAM" id="SSF51338">
    <property type="entry name" value="Composite domain of metallo-dependent hydrolases"/>
    <property type="match status" value="1"/>
</dbReference>
<name>A0A4Y5Z5U7_9GAMM</name>
<dbReference type="Proteomes" id="UP000316093">
    <property type="component" value="Chromosome"/>
</dbReference>
<dbReference type="GO" id="GO:0019239">
    <property type="term" value="F:deaminase activity"/>
    <property type="evidence" value="ECO:0007669"/>
    <property type="project" value="UniProtKB-ARBA"/>
</dbReference>
<dbReference type="SUPFAM" id="SSF51556">
    <property type="entry name" value="Metallo-dependent hydrolases"/>
    <property type="match status" value="1"/>
</dbReference>
<dbReference type="OrthoDB" id="9807210at2"/>
<evidence type="ECO:0000256" key="3">
    <source>
        <dbReference type="ARBA" id="ARBA00022801"/>
    </source>
</evidence>
<dbReference type="Gene3D" id="3.20.20.140">
    <property type="entry name" value="Metal-dependent hydrolases"/>
    <property type="match status" value="1"/>
</dbReference>
<accession>A0A4Y5Z5U7</accession>
<dbReference type="GO" id="GO:0016814">
    <property type="term" value="F:hydrolase activity, acting on carbon-nitrogen (but not peptide) bonds, in cyclic amidines"/>
    <property type="evidence" value="ECO:0007669"/>
    <property type="project" value="UniProtKB-ARBA"/>
</dbReference>
<dbReference type="InterPro" id="IPR006680">
    <property type="entry name" value="Amidohydro-rel"/>
</dbReference>
<dbReference type="InterPro" id="IPR011059">
    <property type="entry name" value="Metal-dep_hydrolase_composite"/>
</dbReference>